<evidence type="ECO:0000313" key="2">
    <source>
        <dbReference type="EMBL" id="REH48284.1"/>
    </source>
</evidence>
<evidence type="ECO:0000259" key="1">
    <source>
        <dbReference type="Pfam" id="PF14040"/>
    </source>
</evidence>
<dbReference type="InterPro" id="IPR029476">
    <property type="entry name" value="DNase_NucA_NucB"/>
</dbReference>
<organism evidence="2 3">
    <name type="scientific">Kutzneria buriramensis</name>
    <dbReference type="NCBI Taxonomy" id="1045776"/>
    <lineage>
        <taxon>Bacteria</taxon>
        <taxon>Bacillati</taxon>
        <taxon>Actinomycetota</taxon>
        <taxon>Actinomycetes</taxon>
        <taxon>Pseudonocardiales</taxon>
        <taxon>Pseudonocardiaceae</taxon>
        <taxon>Kutzneria</taxon>
    </lineage>
</organism>
<accession>A0A3E0HPB6</accession>
<dbReference type="Pfam" id="PF14040">
    <property type="entry name" value="DNase_NucA_NucB"/>
    <property type="match status" value="1"/>
</dbReference>
<protein>
    <submittedName>
        <fullName evidence="2">Deoxyribonuclease NucA/NucB</fullName>
    </submittedName>
</protein>
<keyword evidence="3" id="KW-1185">Reference proteome</keyword>
<dbReference type="Proteomes" id="UP000256269">
    <property type="component" value="Unassembled WGS sequence"/>
</dbReference>
<dbReference type="AlphaFoldDB" id="A0A3E0HPB6"/>
<reference evidence="2 3" key="1">
    <citation type="submission" date="2018-08" db="EMBL/GenBank/DDBJ databases">
        <title>Genomic Encyclopedia of Archaeal and Bacterial Type Strains, Phase II (KMG-II): from individual species to whole genera.</title>
        <authorList>
            <person name="Goeker M."/>
        </authorList>
    </citation>
    <scope>NUCLEOTIDE SEQUENCE [LARGE SCALE GENOMIC DNA]</scope>
    <source>
        <strain evidence="2 3">DSM 45791</strain>
    </source>
</reference>
<dbReference type="EMBL" id="QUNO01000005">
    <property type="protein sequence ID" value="REH48284.1"/>
    <property type="molecule type" value="Genomic_DNA"/>
</dbReference>
<feature type="domain" description="Deoxyribonuclease NucA/NucB" evidence="1">
    <location>
        <begin position="193"/>
        <end position="256"/>
    </location>
</feature>
<name>A0A3E0HPB6_9PSEU</name>
<proteinExistence type="predicted"/>
<sequence>MDVVSSAQFGTDDTADWTLSTILNVGTGVGTLEGGVAGDMSTGCGHNPDVCEITTGGAEPVDLTSDTTILGEWDEIDVGPARSTNNTVDDLTGYIGVVLDLTGPAGDPFELNDAGDNSLWGRCDTVNPGFDCVDPLASIAVAFDATTNPKIGPVADHVYTAEATLPSHWGNPNIGQALTRTTNETVIDANRAAACANVPPSCDEYPMASTNQGAATTPPGDWSAVTVPASANNSQGGILNNFYSFYRVIDDDQFYVLAVRADGSRSW</sequence>
<gene>
    <name evidence="2" type="ORF">BCF44_105142</name>
</gene>
<evidence type="ECO:0000313" key="3">
    <source>
        <dbReference type="Proteomes" id="UP000256269"/>
    </source>
</evidence>
<comment type="caution">
    <text evidence="2">The sequence shown here is derived from an EMBL/GenBank/DDBJ whole genome shotgun (WGS) entry which is preliminary data.</text>
</comment>